<keyword evidence="3" id="KW-0698">rRNA processing</keyword>
<dbReference type="InterPro" id="IPR012340">
    <property type="entry name" value="NA-bd_OB-fold"/>
</dbReference>
<dbReference type="Gene3D" id="2.40.50.690">
    <property type="match status" value="1"/>
</dbReference>
<feature type="domain" description="RNB" evidence="11">
    <location>
        <begin position="440"/>
        <end position="771"/>
    </location>
</feature>
<dbReference type="SMART" id="SM00955">
    <property type="entry name" value="RNB"/>
    <property type="match status" value="1"/>
</dbReference>
<comment type="similarity">
    <text evidence="2 10">Belongs to the RNR ribonuclease family.</text>
</comment>
<keyword evidence="7" id="KW-0269">Exonuclease</keyword>
<gene>
    <name evidence="12" type="ORF">ENUP19_0078G0036</name>
</gene>
<dbReference type="SUPFAM" id="SSF50249">
    <property type="entry name" value="Nucleic acid-binding proteins"/>
    <property type="match status" value="3"/>
</dbReference>
<keyword evidence="8" id="KW-0694">RNA-binding</keyword>
<accession>A0ABQ0DEL1</accession>
<comment type="subcellular location">
    <subcellularLocation>
        <location evidence="1">Nucleus</location>
    </subcellularLocation>
</comment>
<keyword evidence="6" id="KW-0271">Exosome</keyword>
<dbReference type="Pfam" id="PF17849">
    <property type="entry name" value="OB_Dis3"/>
    <property type="match status" value="1"/>
</dbReference>
<evidence type="ECO:0000256" key="7">
    <source>
        <dbReference type="ARBA" id="ARBA00022839"/>
    </source>
</evidence>
<organism evidence="12 13">
    <name type="scientific">Entamoeba nuttalli</name>
    <dbReference type="NCBI Taxonomy" id="412467"/>
    <lineage>
        <taxon>Eukaryota</taxon>
        <taxon>Amoebozoa</taxon>
        <taxon>Evosea</taxon>
        <taxon>Archamoebae</taxon>
        <taxon>Mastigamoebida</taxon>
        <taxon>Entamoebidae</taxon>
        <taxon>Entamoeba</taxon>
    </lineage>
</organism>
<evidence type="ECO:0000256" key="6">
    <source>
        <dbReference type="ARBA" id="ARBA00022835"/>
    </source>
</evidence>
<evidence type="ECO:0000259" key="11">
    <source>
        <dbReference type="SMART" id="SM00955"/>
    </source>
</evidence>
<dbReference type="InterPro" id="IPR001900">
    <property type="entry name" value="RNase_II/R"/>
</dbReference>
<dbReference type="Pfam" id="PF17216">
    <property type="entry name" value="Rrp44_CSD1"/>
    <property type="match status" value="1"/>
</dbReference>
<evidence type="ECO:0000256" key="8">
    <source>
        <dbReference type="ARBA" id="ARBA00022884"/>
    </source>
</evidence>
<dbReference type="InterPro" id="IPR033770">
    <property type="entry name" value="RRP44_S1"/>
</dbReference>
<evidence type="ECO:0000256" key="5">
    <source>
        <dbReference type="ARBA" id="ARBA00022801"/>
    </source>
</evidence>
<keyword evidence="5" id="KW-0378">Hydrolase</keyword>
<comment type="caution">
    <text evidence="12">The sequence shown here is derived from an EMBL/GenBank/DDBJ whole genome shotgun (WGS) entry which is preliminary data.</text>
</comment>
<name>A0ABQ0DEL1_9EUKA</name>
<dbReference type="PANTHER" id="PTHR23355:SF35">
    <property type="entry name" value="EXOSOME COMPLEX EXONUCLEASE RRP44"/>
    <property type="match status" value="1"/>
</dbReference>
<reference evidence="12 13" key="1">
    <citation type="journal article" date="2019" name="PLoS Negl. Trop. Dis.">
        <title>Whole genome sequencing of Entamoeba nuttalli reveals mammalian host-related molecular signatures and a novel octapeptide-repeat surface protein.</title>
        <authorList>
            <person name="Tanaka M."/>
            <person name="Makiuchi T."/>
            <person name="Komiyama T."/>
            <person name="Shiina T."/>
            <person name="Osaki K."/>
            <person name="Tachibana H."/>
        </authorList>
    </citation>
    <scope>NUCLEOTIDE SEQUENCE [LARGE SCALE GENOMIC DNA]</scope>
    <source>
        <strain evidence="12 13">P19-061405</strain>
    </source>
</reference>
<dbReference type="CDD" id="cd09862">
    <property type="entry name" value="PIN_Rrp44-like"/>
    <property type="match status" value="1"/>
</dbReference>
<dbReference type="Pfam" id="PF00773">
    <property type="entry name" value="RNB"/>
    <property type="match status" value="1"/>
</dbReference>
<evidence type="ECO:0000256" key="1">
    <source>
        <dbReference type="ARBA" id="ARBA00004123"/>
    </source>
</evidence>
<keyword evidence="9" id="KW-0539">Nucleus</keyword>
<evidence type="ECO:0000313" key="13">
    <source>
        <dbReference type="Proteomes" id="UP001628156"/>
    </source>
</evidence>
<proteinExistence type="inferred from homology"/>
<sequence length="901" mass="103304">MECVNEVKYVVKGKSRCEKIVRQHYLRDDIACGLRKCATCNQTNLPLIGKTQYAMFDHTVLLNQIDALQTESLTDFIIPQTALNYVANNSKSIYKKVRNIIANEDRAVFLFLNEFFRETYVIAQNEESNIHRDFRAYVTSVNWLNKHYSLNGSSVLFVTNSKELKEDYINAGIHTMTFIDFVEQYYPNDTTLRDRITDTITSQGTTVFYPNHLTKEEITRLISEKKLVQGSVRMNRFNFKEATVYTTEKEEILVSGLEDINRAVEGDIVALQLLPKDQWKKELHTINNDYEKNEKEINNTVHMDNAMEVEGKPTGKIVGIIKRNWKPLPGYIKQESSGSYSTNLLFLPTDKRFPPIRIKARDPAKLASQRILVLIDAWDTTSKYPTGHYVATLGNVGDKASETEAILELHEIPHYEFPEIVLKCLPVLPFEITEDYLKGRYDFRKENVCSIDPPGCTDIDDALHCKILPNGNYEIGVHIADVSCFVKPHTALDEEASKRGTTVYLADRRIDMLPKPLTEVICSITQNTDTLTFSVVWELDKDANVINCTYHKGIVHSYRAYAYGQAQAVIDDKSNQSEYAQQLRAMLMLSKKLKQKRIDAGALMLASSEIKIEKDEQFNPIGVKEYQTYETNSMVEEYMLLANVWVAKKIYDAFPHCAMLRRHPPPDEHTFEWLANVLKHKGKSLDFSSSKALSESLDKCGTNEDPVIGKIMRILVTRCMQQAKYFSSGYFSYNEFRHYGLAAEIYTHFTSPIRRYADVMVHRLLAQAIGFDQIDLTMSKEKMKEIADNINHRHTMAQHAGRASTQMYTLIFLKDKEVTVDGYVIKVMKNGIIINIPQYGLEVIVLIDQKYGMVFDENENTLCNMNIKFGVFDKVKGILSIDKSNEFQLKPVLKLTQPHLE</sequence>
<keyword evidence="13" id="KW-1185">Reference proteome</keyword>
<evidence type="ECO:0000313" key="12">
    <source>
        <dbReference type="EMBL" id="GAB1221303.1"/>
    </source>
</evidence>
<evidence type="ECO:0000256" key="2">
    <source>
        <dbReference type="ARBA" id="ARBA00005785"/>
    </source>
</evidence>
<protein>
    <recommendedName>
        <fullName evidence="11">RNB domain-containing protein</fullName>
    </recommendedName>
</protein>
<dbReference type="EMBL" id="BAAFRS010000078">
    <property type="protein sequence ID" value="GAB1221303.1"/>
    <property type="molecule type" value="Genomic_DNA"/>
</dbReference>
<evidence type="ECO:0000256" key="9">
    <source>
        <dbReference type="ARBA" id="ARBA00023242"/>
    </source>
</evidence>
<dbReference type="InterPro" id="IPR022966">
    <property type="entry name" value="RNase_II/R_CS"/>
</dbReference>
<evidence type="ECO:0000256" key="3">
    <source>
        <dbReference type="ARBA" id="ARBA00022552"/>
    </source>
</evidence>
<dbReference type="Gene3D" id="2.40.50.140">
    <property type="entry name" value="Nucleic acid-binding proteins"/>
    <property type="match status" value="1"/>
</dbReference>
<dbReference type="InterPro" id="IPR041505">
    <property type="entry name" value="Dis3_CSD2"/>
</dbReference>
<dbReference type="InterPro" id="IPR033771">
    <property type="entry name" value="Rrp44_CSD1"/>
</dbReference>
<dbReference type="Gene3D" id="3.40.50.1010">
    <property type="entry name" value="5'-nuclease"/>
    <property type="match status" value="1"/>
</dbReference>
<dbReference type="PANTHER" id="PTHR23355">
    <property type="entry name" value="RIBONUCLEASE"/>
    <property type="match status" value="1"/>
</dbReference>
<evidence type="ECO:0000256" key="10">
    <source>
        <dbReference type="RuleBase" id="RU003901"/>
    </source>
</evidence>
<dbReference type="PROSITE" id="PS01175">
    <property type="entry name" value="RIBONUCLEASE_II"/>
    <property type="match status" value="1"/>
</dbReference>
<evidence type="ECO:0000256" key="4">
    <source>
        <dbReference type="ARBA" id="ARBA00022722"/>
    </source>
</evidence>
<dbReference type="Proteomes" id="UP001628156">
    <property type="component" value="Unassembled WGS sequence"/>
</dbReference>
<keyword evidence="4" id="KW-0540">Nuclease</keyword>
<dbReference type="Pfam" id="PF17215">
    <property type="entry name" value="Rrp44_S1"/>
    <property type="match status" value="1"/>
</dbReference>
<dbReference type="InterPro" id="IPR050180">
    <property type="entry name" value="RNR_Ribonuclease"/>
</dbReference>
<dbReference type="Gene3D" id="2.40.50.700">
    <property type="match status" value="1"/>
</dbReference>